<dbReference type="InterPro" id="IPR008250">
    <property type="entry name" value="ATPase_P-typ_transduc_dom_A_sf"/>
</dbReference>
<sequence length="138" mass="14896">MLTIAAIVSLALGLYEDFGMHHDDVHHEKVKWVEGVAIIVAVLIVVLVASVNDWQKERQFRALSAKVDDRTVKVLRRGAVTRISVYDVLVGDVLMLEPGDILPVDGVYLHGHGLRCDESAATGDGGSSFGVPFYGPGS</sequence>
<dbReference type="GO" id="GO:0012505">
    <property type="term" value="C:endomembrane system"/>
    <property type="evidence" value="ECO:0007669"/>
    <property type="project" value="UniProtKB-SubCell"/>
</dbReference>
<dbReference type="GO" id="GO:0005388">
    <property type="term" value="F:P-type calcium transporter activity"/>
    <property type="evidence" value="ECO:0007669"/>
    <property type="project" value="TreeGrafter"/>
</dbReference>
<dbReference type="Gene3D" id="2.70.150.10">
    <property type="entry name" value="Calcium-transporting ATPase, cytoplasmic transduction domain A"/>
    <property type="match status" value="1"/>
</dbReference>
<feature type="domain" description="P-type ATPase A" evidence="4">
    <location>
        <begin position="68"/>
        <end position="124"/>
    </location>
</feature>
<dbReference type="eggNOG" id="KOG0204">
    <property type="taxonomic scope" value="Eukaryota"/>
</dbReference>
<gene>
    <name evidence="5" type="ORF">AMAG_18955</name>
</gene>
<dbReference type="PANTHER" id="PTHR24093:SF369">
    <property type="entry name" value="CALCIUM-TRANSPORTING ATPASE"/>
    <property type="match status" value="1"/>
</dbReference>
<name>A0A0L0SL90_ALLM3</name>
<comment type="subcellular location">
    <subcellularLocation>
        <location evidence="1">Endomembrane system</location>
        <topology evidence="1">Multi-pass membrane protein</topology>
    </subcellularLocation>
</comment>
<keyword evidence="6" id="KW-1185">Reference proteome</keyword>
<protein>
    <submittedName>
        <fullName evidence="5">HAD ATPase, P-type, family IC</fullName>
    </submittedName>
</protein>
<keyword evidence="2" id="KW-0460">Magnesium</keyword>
<dbReference type="GO" id="GO:0005886">
    <property type="term" value="C:plasma membrane"/>
    <property type="evidence" value="ECO:0007669"/>
    <property type="project" value="TreeGrafter"/>
</dbReference>
<dbReference type="PANTHER" id="PTHR24093">
    <property type="entry name" value="CATION TRANSPORTING ATPASE"/>
    <property type="match status" value="1"/>
</dbReference>
<organism evidence="5 6">
    <name type="scientific">Allomyces macrogynus (strain ATCC 38327)</name>
    <name type="common">Allomyces javanicus var. macrogynus</name>
    <dbReference type="NCBI Taxonomy" id="578462"/>
    <lineage>
        <taxon>Eukaryota</taxon>
        <taxon>Fungi</taxon>
        <taxon>Fungi incertae sedis</taxon>
        <taxon>Blastocladiomycota</taxon>
        <taxon>Blastocladiomycetes</taxon>
        <taxon>Blastocladiales</taxon>
        <taxon>Blastocladiaceae</taxon>
        <taxon>Allomyces</taxon>
    </lineage>
</organism>
<evidence type="ECO:0000256" key="1">
    <source>
        <dbReference type="ARBA" id="ARBA00004127"/>
    </source>
</evidence>
<keyword evidence="3" id="KW-0472">Membrane</keyword>
<keyword evidence="3" id="KW-0812">Transmembrane</keyword>
<evidence type="ECO:0000256" key="3">
    <source>
        <dbReference type="SAM" id="Phobius"/>
    </source>
</evidence>
<accession>A0A0L0SL90</accession>
<proteinExistence type="predicted"/>
<dbReference type="VEuPathDB" id="FungiDB:AMAG_18955"/>
<dbReference type="Pfam" id="PF00122">
    <property type="entry name" value="E1-E2_ATPase"/>
    <property type="match status" value="1"/>
</dbReference>
<feature type="transmembrane region" description="Helical" evidence="3">
    <location>
        <begin position="32"/>
        <end position="51"/>
    </location>
</feature>
<evidence type="ECO:0000259" key="4">
    <source>
        <dbReference type="Pfam" id="PF00122"/>
    </source>
</evidence>
<dbReference type="SUPFAM" id="SSF81653">
    <property type="entry name" value="Calcium ATPase, transduction domain A"/>
    <property type="match status" value="1"/>
</dbReference>
<evidence type="ECO:0000313" key="5">
    <source>
        <dbReference type="EMBL" id="KNE63150.1"/>
    </source>
</evidence>
<dbReference type="GO" id="GO:0006874">
    <property type="term" value="P:intracellular calcium ion homeostasis"/>
    <property type="evidence" value="ECO:0007669"/>
    <property type="project" value="TreeGrafter"/>
</dbReference>
<evidence type="ECO:0000256" key="2">
    <source>
        <dbReference type="ARBA" id="ARBA00022842"/>
    </source>
</evidence>
<reference evidence="6" key="2">
    <citation type="submission" date="2009-11" db="EMBL/GenBank/DDBJ databases">
        <title>The Genome Sequence of Allomyces macrogynus strain ATCC 38327.</title>
        <authorList>
            <consortium name="The Broad Institute Genome Sequencing Platform"/>
            <person name="Russ C."/>
            <person name="Cuomo C."/>
            <person name="Shea T."/>
            <person name="Young S.K."/>
            <person name="Zeng Q."/>
            <person name="Koehrsen M."/>
            <person name="Haas B."/>
            <person name="Borodovsky M."/>
            <person name="Guigo R."/>
            <person name="Alvarado L."/>
            <person name="Berlin A."/>
            <person name="Borenstein D."/>
            <person name="Chen Z."/>
            <person name="Engels R."/>
            <person name="Freedman E."/>
            <person name="Gellesch M."/>
            <person name="Goldberg J."/>
            <person name="Griggs A."/>
            <person name="Gujja S."/>
            <person name="Heiman D."/>
            <person name="Hepburn T."/>
            <person name="Howarth C."/>
            <person name="Jen D."/>
            <person name="Larson L."/>
            <person name="Lewis B."/>
            <person name="Mehta T."/>
            <person name="Park D."/>
            <person name="Pearson M."/>
            <person name="Roberts A."/>
            <person name="Saif S."/>
            <person name="Shenoy N."/>
            <person name="Sisk P."/>
            <person name="Stolte C."/>
            <person name="Sykes S."/>
            <person name="Walk T."/>
            <person name="White J."/>
            <person name="Yandava C."/>
            <person name="Burger G."/>
            <person name="Gray M.W."/>
            <person name="Holland P.W.H."/>
            <person name="King N."/>
            <person name="Lang F.B.F."/>
            <person name="Roger A.J."/>
            <person name="Ruiz-Trillo I."/>
            <person name="Lander E."/>
            <person name="Nusbaum C."/>
        </authorList>
    </citation>
    <scope>NUCLEOTIDE SEQUENCE [LARGE SCALE GENOMIC DNA]</scope>
    <source>
        <strain evidence="6">ATCC 38327</strain>
    </source>
</reference>
<dbReference type="InterPro" id="IPR023298">
    <property type="entry name" value="ATPase_P-typ_TM_dom_sf"/>
</dbReference>
<reference evidence="5 6" key="1">
    <citation type="submission" date="2009-11" db="EMBL/GenBank/DDBJ databases">
        <title>Annotation of Allomyces macrogynus ATCC 38327.</title>
        <authorList>
            <consortium name="The Broad Institute Genome Sequencing Platform"/>
            <person name="Russ C."/>
            <person name="Cuomo C."/>
            <person name="Burger G."/>
            <person name="Gray M.W."/>
            <person name="Holland P.W.H."/>
            <person name="King N."/>
            <person name="Lang F.B.F."/>
            <person name="Roger A.J."/>
            <person name="Ruiz-Trillo I."/>
            <person name="Young S.K."/>
            <person name="Zeng Q."/>
            <person name="Gargeya S."/>
            <person name="Fitzgerald M."/>
            <person name="Haas B."/>
            <person name="Abouelleil A."/>
            <person name="Alvarado L."/>
            <person name="Arachchi H.M."/>
            <person name="Berlin A."/>
            <person name="Chapman S.B."/>
            <person name="Gearin G."/>
            <person name="Goldberg J."/>
            <person name="Griggs A."/>
            <person name="Gujja S."/>
            <person name="Hansen M."/>
            <person name="Heiman D."/>
            <person name="Howarth C."/>
            <person name="Larimer J."/>
            <person name="Lui A."/>
            <person name="MacDonald P.J.P."/>
            <person name="McCowen C."/>
            <person name="Montmayeur A."/>
            <person name="Murphy C."/>
            <person name="Neiman D."/>
            <person name="Pearson M."/>
            <person name="Priest M."/>
            <person name="Roberts A."/>
            <person name="Saif S."/>
            <person name="Shea T."/>
            <person name="Sisk P."/>
            <person name="Stolte C."/>
            <person name="Sykes S."/>
            <person name="Wortman J."/>
            <person name="Nusbaum C."/>
            <person name="Birren B."/>
        </authorList>
    </citation>
    <scope>NUCLEOTIDE SEQUENCE [LARGE SCALE GENOMIC DNA]</scope>
    <source>
        <strain evidence="5 6">ATCC 38327</strain>
    </source>
</reference>
<dbReference type="STRING" id="578462.A0A0L0SL90"/>
<dbReference type="Proteomes" id="UP000054350">
    <property type="component" value="Unassembled WGS sequence"/>
</dbReference>
<dbReference type="InterPro" id="IPR059000">
    <property type="entry name" value="ATPase_P-type_domA"/>
</dbReference>
<keyword evidence="3" id="KW-1133">Transmembrane helix</keyword>
<dbReference type="EMBL" id="GG745341">
    <property type="protein sequence ID" value="KNE63150.1"/>
    <property type="molecule type" value="Genomic_DNA"/>
</dbReference>
<evidence type="ECO:0000313" key="6">
    <source>
        <dbReference type="Proteomes" id="UP000054350"/>
    </source>
</evidence>
<dbReference type="SUPFAM" id="SSF81665">
    <property type="entry name" value="Calcium ATPase, transmembrane domain M"/>
    <property type="match status" value="1"/>
</dbReference>
<dbReference type="OrthoDB" id="3352408at2759"/>
<dbReference type="AlphaFoldDB" id="A0A0L0SL90"/>